<evidence type="ECO:0000313" key="2">
    <source>
        <dbReference type="Proteomes" id="UP000777438"/>
    </source>
</evidence>
<proteinExistence type="predicted"/>
<comment type="caution">
    <text evidence="1">The sequence shown here is derived from an EMBL/GenBank/DDBJ whole genome shotgun (WGS) entry which is preliminary data.</text>
</comment>
<protein>
    <submittedName>
        <fullName evidence="1">Uncharacterized protein</fullName>
    </submittedName>
</protein>
<dbReference type="OrthoDB" id="5232757at2759"/>
<dbReference type="AlphaFoldDB" id="A0A9P9AT36"/>
<name>A0A9P9AT36_9HYPO</name>
<evidence type="ECO:0000313" key="1">
    <source>
        <dbReference type="EMBL" id="KAH6894515.1"/>
    </source>
</evidence>
<dbReference type="Proteomes" id="UP000777438">
    <property type="component" value="Unassembled WGS sequence"/>
</dbReference>
<sequence>MPFGYLVEKAGKKAARKLYHAATRGQVKQRLLQDSDTTRGERVWFSHHTWNGQLKHWALITHGYKYELRAANPNLRAIENGDRIRDGWTSVGGWGRRYQYNISPCRVDEEKRRAAIKNSRSPEVDGFYVSMIGWTNKTKAEVDAACIATAAKFGFYNLFFNNCQHFLRTFAVEIVDDKAQDWAWFANSTASSYRYVHSGPIGALYPLLSEGAMNGEAKLETVKRLLEWL</sequence>
<reference evidence="1 2" key="1">
    <citation type="journal article" date="2021" name="Nat. Commun.">
        <title>Genetic determinants of endophytism in the Arabidopsis root mycobiome.</title>
        <authorList>
            <person name="Mesny F."/>
            <person name="Miyauchi S."/>
            <person name="Thiergart T."/>
            <person name="Pickel B."/>
            <person name="Atanasova L."/>
            <person name="Karlsson M."/>
            <person name="Huettel B."/>
            <person name="Barry K.W."/>
            <person name="Haridas S."/>
            <person name="Chen C."/>
            <person name="Bauer D."/>
            <person name="Andreopoulos W."/>
            <person name="Pangilinan J."/>
            <person name="LaButti K."/>
            <person name="Riley R."/>
            <person name="Lipzen A."/>
            <person name="Clum A."/>
            <person name="Drula E."/>
            <person name="Henrissat B."/>
            <person name="Kohler A."/>
            <person name="Grigoriev I.V."/>
            <person name="Martin F.M."/>
            <person name="Hacquard S."/>
        </authorList>
    </citation>
    <scope>NUCLEOTIDE SEQUENCE [LARGE SCALE GENOMIC DNA]</scope>
    <source>
        <strain evidence="1 2">MPI-CAGE-CH-0241</strain>
    </source>
</reference>
<gene>
    <name evidence="1" type="ORF">B0T10DRAFT_590133</name>
</gene>
<accession>A0A9P9AT36</accession>
<dbReference type="EMBL" id="JAGPYM010000005">
    <property type="protein sequence ID" value="KAH6894515.1"/>
    <property type="molecule type" value="Genomic_DNA"/>
</dbReference>
<dbReference type="InterPro" id="IPR042266">
    <property type="entry name" value="PPPDE_sf"/>
</dbReference>
<dbReference type="Gene3D" id="3.90.1720.30">
    <property type="entry name" value="PPPDE domains"/>
    <property type="match status" value="1"/>
</dbReference>
<organism evidence="1 2">
    <name type="scientific">Thelonectria olida</name>
    <dbReference type="NCBI Taxonomy" id="1576542"/>
    <lineage>
        <taxon>Eukaryota</taxon>
        <taxon>Fungi</taxon>
        <taxon>Dikarya</taxon>
        <taxon>Ascomycota</taxon>
        <taxon>Pezizomycotina</taxon>
        <taxon>Sordariomycetes</taxon>
        <taxon>Hypocreomycetidae</taxon>
        <taxon>Hypocreales</taxon>
        <taxon>Nectriaceae</taxon>
        <taxon>Thelonectria</taxon>
    </lineage>
</organism>
<keyword evidence="2" id="KW-1185">Reference proteome</keyword>